<evidence type="ECO:0000313" key="1">
    <source>
        <dbReference type="EMBL" id="MPC92442.1"/>
    </source>
</evidence>
<dbReference type="EMBL" id="VSRR010091308">
    <property type="protein sequence ID" value="MPC92442.1"/>
    <property type="molecule type" value="Genomic_DNA"/>
</dbReference>
<evidence type="ECO:0000313" key="2">
    <source>
        <dbReference type="Proteomes" id="UP000324222"/>
    </source>
</evidence>
<organism evidence="1 2">
    <name type="scientific">Portunus trituberculatus</name>
    <name type="common">Swimming crab</name>
    <name type="synonym">Neptunus trituberculatus</name>
    <dbReference type="NCBI Taxonomy" id="210409"/>
    <lineage>
        <taxon>Eukaryota</taxon>
        <taxon>Metazoa</taxon>
        <taxon>Ecdysozoa</taxon>
        <taxon>Arthropoda</taxon>
        <taxon>Crustacea</taxon>
        <taxon>Multicrustacea</taxon>
        <taxon>Malacostraca</taxon>
        <taxon>Eumalacostraca</taxon>
        <taxon>Eucarida</taxon>
        <taxon>Decapoda</taxon>
        <taxon>Pleocyemata</taxon>
        <taxon>Brachyura</taxon>
        <taxon>Eubrachyura</taxon>
        <taxon>Portunoidea</taxon>
        <taxon>Portunidae</taxon>
        <taxon>Portuninae</taxon>
        <taxon>Portunus</taxon>
    </lineage>
</organism>
<sequence length="55" mass="6252">MKLMILAALGTNHSFMDSRSPMARQELWLVRYSVMCCAGFVCRALQGRCILRITT</sequence>
<gene>
    <name evidence="1" type="ORF">E2C01_087531</name>
</gene>
<reference evidence="1 2" key="1">
    <citation type="submission" date="2019-05" db="EMBL/GenBank/DDBJ databases">
        <title>Another draft genome of Portunus trituberculatus and its Hox gene families provides insights of decapod evolution.</title>
        <authorList>
            <person name="Jeong J.-H."/>
            <person name="Song I."/>
            <person name="Kim S."/>
            <person name="Choi T."/>
            <person name="Kim D."/>
            <person name="Ryu S."/>
            <person name="Kim W."/>
        </authorList>
    </citation>
    <scope>NUCLEOTIDE SEQUENCE [LARGE SCALE GENOMIC DNA]</scope>
    <source>
        <tissue evidence="1">Muscle</tissue>
    </source>
</reference>
<accession>A0A5B7J8C6</accession>
<keyword evidence="2" id="KW-1185">Reference proteome</keyword>
<dbReference type="Proteomes" id="UP000324222">
    <property type="component" value="Unassembled WGS sequence"/>
</dbReference>
<name>A0A5B7J8C6_PORTR</name>
<proteinExistence type="predicted"/>
<comment type="caution">
    <text evidence="1">The sequence shown here is derived from an EMBL/GenBank/DDBJ whole genome shotgun (WGS) entry which is preliminary data.</text>
</comment>
<protein>
    <submittedName>
        <fullName evidence="1">Uncharacterized protein</fullName>
    </submittedName>
</protein>
<dbReference type="AlphaFoldDB" id="A0A5B7J8C6"/>